<dbReference type="SUPFAM" id="SSF52402">
    <property type="entry name" value="Adenine nucleotide alpha hydrolases-like"/>
    <property type="match status" value="1"/>
</dbReference>
<organism evidence="9 10">
    <name type="scientific">Thioalkalicoccus limnaeus</name>
    <dbReference type="NCBI Taxonomy" id="120681"/>
    <lineage>
        <taxon>Bacteria</taxon>
        <taxon>Pseudomonadati</taxon>
        <taxon>Pseudomonadota</taxon>
        <taxon>Gammaproteobacteria</taxon>
        <taxon>Chromatiales</taxon>
        <taxon>Chromatiaceae</taxon>
        <taxon>Thioalkalicoccus</taxon>
    </lineage>
</organism>
<comment type="similarity">
    <text evidence="2">Belongs to the asparagine synthetase family.</text>
</comment>
<dbReference type="Gene3D" id="3.40.50.620">
    <property type="entry name" value="HUPs"/>
    <property type="match status" value="2"/>
</dbReference>
<dbReference type="InterPro" id="IPR001962">
    <property type="entry name" value="Asn_synthase"/>
</dbReference>
<dbReference type="InterPro" id="IPR006426">
    <property type="entry name" value="Asn_synth_AEB"/>
</dbReference>
<comment type="pathway">
    <text evidence="1">Amino-acid biosynthesis; L-asparagine biosynthesis; L-asparagine from L-aspartate (L-Gln route): step 1/1.</text>
</comment>
<comment type="caution">
    <text evidence="9">The sequence shown here is derived from an EMBL/GenBank/DDBJ whole genome shotgun (WGS) entry which is preliminary data.</text>
</comment>
<dbReference type="CDD" id="cd01991">
    <property type="entry name" value="Asn_synthase_B_C"/>
    <property type="match status" value="1"/>
</dbReference>
<dbReference type="NCBIfam" id="TIGR01536">
    <property type="entry name" value="asn_synth_AEB"/>
    <property type="match status" value="1"/>
</dbReference>
<gene>
    <name evidence="9" type="primary">asnB</name>
    <name evidence="9" type="ORF">ABC977_16500</name>
</gene>
<dbReference type="Pfam" id="PF13537">
    <property type="entry name" value="GATase_7"/>
    <property type="match status" value="1"/>
</dbReference>
<dbReference type="InterPro" id="IPR017932">
    <property type="entry name" value="GATase_2_dom"/>
</dbReference>
<dbReference type="PANTHER" id="PTHR43284:SF1">
    <property type="entry name" value="ASPARAGINE SYNTHETASE"/>
    <property type="match status" value="1"/>
</dbReference>
<name>A0ABV4BHL4_9GAMM</name>
<keyword evidence="10" id="KW-1185">Reference proteome</keyword>
<feature type="domain" description="Glutamine amidotransferase type-2" evidence="8">
    <location>
        <begin position="2"/>
        <end position="213"/>
    </location>
</feature>
<evidence type="ECO:0000256" key="3">
    <source>
        <dbReference type="ARBA" id="ARBA00012737"/>
    </source>
</evidence>
<sequence>MCGICGQFNFVNGEPVLSATLRTMTATIAHRGPDDEGFYISGPLGLGFRRLSIIDLAGGHQPMSDADQHVWVAFNGEIYNFKELRAELEAYGHVFKTRSDTEVIVHGYKRWGKAVLERLNGMFGVAIWDDRARRLILARDAMGIKLLYYRVSGGTVTFGSELRPVLAAMHDRPVVDPAAINLFLRYRYTPSPLTPYKGVRKLAAGTLAIFEGGTWCVERWYRTRPEAFSPPKTDAEAAEELLAIYKRAVRRQLVSDVPVGLLLSGGLDSGLLLGLIQLFGDHWPTYTVGYGKAAYRDDELTDAAETAGLLGAANAQVQLTREAFERELPRIVSVLEEPVAASSIVPMYFVCQRARQDVKVALVGQGPDELFGGYKRHLGVTYGHYWRRIPKWLRMGVEGGIQRLPRSEALKRGVHSLSESGRVARYQGVFSLMPGATVDGLFQEGWSVSGAGDSVRAIWGELEPEMEHLDELGGFQLLELRSSLPDELLMYADKLSMAHGLEVRVPYLDREIVEYVERLPASFKVRLGQRKWLHRRVAQGFLPATILRRKKRGFAVDAVDAWFHGAVDSRMGEYLLDPQSLMYRFLLNHAAVGRLLEAHRSKREDNHKMLFSLVLLEQWLRAADCAATGRVTGP</sequence>
<keyword evidence="5" id="KW-0067">ATP-binding</keyword>
<evidence type="ECO:0000313" key="10">
    <source>
        <dbReference type="Proteomes" id="UP001564408"/>
    </source>
</evidence>
<evidence type="ECO:0000256" key="1">
    <source>
        <dbReference type="ARBA" id="ARBA00005187"/>
    </source>
</evidence>
<dbReference type="RefSeq" id="WP_369668389.1">
    <property type="nucleotide sequence ID" value="NZ_JBDKXB010000036.1"/>
</dbReference>
<dbReference type="Proteomes" id="UP001564408">
    <property type="component" value="Unassembled WGS sequence"/>
</dbReference>
<evidence type="ECO:0000256" key="2">
    <source>
        <dbReference type="ARBA" id="ARBA00005752"/>
    </source>
</evidence>
<dbReference type="GO" id="GO:0004066">
    <property type="term" value="F:asparagine synthase (glutamine-hydrolyzing) activity"/>
    <property type="evidence" value="ECO:0007669"/>
    <property type="project" value="UniProtKB-EC"/>
</dbReference>
<dbReference type="CDD" id="cd00712">
    <property type="entry name" value="AsnB"/>
    <property type="match status" value="1"/>
</dbReference>
<dbReference type="InterPro" id="IPR033738">
    <property type="entry name" value="AsnB_N"/>
</dbReference>
<proteinExistence type="inferred from homology"/>
<evidence type="ECO:0000259" key="8">
    <source>
        <dbReference type="PROSITE" id="PS51278"/>
    </source>
</evidence>
<reference evidence="9 10" key="1">
    <citation type="submission" date="2024-05" db="EMBL/GenBank/DDBJ databases">
        <title>Genome Sequence and Characterization of the New Strain Purple Sulfur Bacterium of Genus Thioalkalicoccus.</title>
        <authorList>
            <person name="Bryantseva I.A."/>
            <person name="Kyndt J.A."/>
            <person name="Imhoff J.F."/>
        </authorList>
    </citation>
    <scope>NUCLEOTIDE SEQUENCE [LARGE SCALE GENOMIC DNA]</scope>
    <source>
        <strain evidence="9 10">Um2</strain>
    </source>
</reference>
<dbReference type="Gene3D" id="3.60.20.10">
    <property type="entry name" value="Glutamine Phosphoribosylpyrophosphate, subunit 1, domain 1"/>
    <property type="match status" value="1"/>
</dbReference>
<keyword evidence="6" id="KW-0315">Glutamine amidotransferase</keyword>
<dbReference type="EMBL" id="JBDKXB010000036">
    <property type="protein sequence ID" value="MEY6434006.1"/>
    <property type="molecule type" value="Genomic_DNA"/>
</dbReference>
<evidence type="ECO:0000256" key="4">
    <source>
        <dbReference type="ARBA" id="ARBA00022741"/>
    </source>
</evidence>
<protein>
    <recommendedName>
        <fullName evidence="3">asparagine synthase (glutamine-hydrolyzing)</fullName>
        <ecNumber evidence="3">6.3.5.4</ecNumber>
    </recommendedName>
</protein>
<evidence type="ECO:0000256" key="6">
    <source>
        <dbReference type="ARBA" id="ARBA00022962"/>
    </source>
</evidence>
<dbReference type="SUPFAM" id="SSF56235">
    <property type="entry name" value="N-terminal nucleophile aminohydrolases (Ntn hydrolases)"/>
    <property type="match status" value="1"/>
</dbReference>
<evidence type="ECO:0000256" key="7">
    <source>
        <dbReference type="ARBA" id="ARBA00048741"/>
    </source>
</evidence>
<dbReference type="EC" id="6.3.5.4" evidence="3"/>
<dbReference type="PROSITE" id="PS51278">
    <property type="entry name" value="GATASE_TYPE_2"/>
    <property type="match status" value="1"/>
</dbReference>
<accession>A0ABV4BHL4</accession>
<evidence type="ECO:0000256" key="5">
    <source>
        <dbReference type="ARBA" id="ARBA00022840"/>
    </source>
</evidence>
<keyword evidence="9" id="KW-0436">Ligase</keyword>
<dbReference type="PIRSF" id="PIRSF001589">
    <property type="entry name" value="Asn_synthetase_glu-h"/>
    <property type="match status" value="1"/>
</dbReference>
<evidence type="ECO:0000313" key="9">
    <source>
        <dbReference type="EMBL" id="MEY6434006.1"/>
    </source>
</evidence>
<dbReference type="Pfam" id="PF00733">
    <property type="entry name" value="Asn_synthase"/>
    <property type="match status" value="1"/>
</dbReference>
<dbReference type="PANTHER" id="PTHR43284">
    <property type="entry name" value="ASPARAGINE SYNTHETASE (GLUTAMINE-HYDROLYZING)"/>
    <property type="match status" value="1"/>
</dbReference>
<dbReference type="InterPro" id="IPR029055">
    <property type="entry name" value="Ntn_hydrolases_N"/>
</dbReference>
<keyword evidence="4" id="KW-0547">Nucleotide-binding</keyword>
<comment type="catalytic activity">
    <reaction evidence="7">
        <text>L-aspartate + L-glutamine + ATP + H2O = L-asparagine + L-glutamate + AMP + diphosphate + H(+)</text>
        <dbReference type="Rhea" id="RHEA:12228"/>
        <dbReference type="ChEBI" id="CHEBI:15377"/>
        <dbReference type="ChEBI" id="CHEBI:15378"/>
        <dbReference type="ChEBI" id="CHEBI:29985"/>
        <dbReference type="ChEBI" id="CHEBI:29991"/>
        <dbReference type="ChEBI" id="CHEBI:30616"/>
        <dbReference type="ChEBI" id="CHEBI:33019"/>
        <dbReference type="ChEBI" id="CHEBI:58048"/>
        <dbReference type="ChEBI" id="CHEBI:58359"/>
        <dbReference type="ChEBI" id="CHEBI:456215"/>
        <dbReference type="EC" id="6.3.5.4"/>
    </reaction>
</comment>
<dbReference type="InterPro" id="IPR051786">
    <property type="entry name" value="ASN_synthetase/amidase"/>
</dbReference>
<dbReference type="InterPro" id="IPR014729">
    <property type="entry name" value="Rossmann-like_a/b/a_fold"/>
</dbReference>